<proteinExistence type="predicted"/>
<dbReference type="Proteomes" id="UP001177023">
    <property type="component" value="Unassembled WGS sequence"/>
</dbReference>
<sequence length="94" mass="10801">PYDAVEAEYHKSLAFPQVADKVTCKIEDGLTANIRAEDLIEKLLARHRYVHLELTQREQNHLLHVHGSSERILRFLLSASQGLHDDKVHLLPEI</sequence>
<keyword evidence="2" id="KW-1185">Reference proteome</keyword>
<dbReference type="EMBL" id="CATQJA010000251">
    <property type="protein sequence ID" value="CAJ0558619.1"/>
    <property type="molecule type" value="Genomic_DNA"/>
</dbReference>
<evidence type="ECO:0000313" key="2">
    <source>
        <dbReference type="Proteomes" id="UP001177023"/>
    </source>
</evidence>
<accession>A0AA36C4N8</accession>
<reference evidence="1" key="1">
    <citation type="submission" date="2023-06" db="EMBL/GenBank/DDBJ databases">
        <authorList>
            <person name="Delattre M."/>
        </authorList>
    </citation>
    <scope>NUCLEOTIDE SEQUENCE</scope>
    <source>
        <strain evidence="1">AF72</strain>
    </source>
</reference>
<evidence type="ECO:0000313" key="1">
    <source>
        <dbReference type="EMBL" id="CAJ0558619.1"/>
    </source>
</evidence>
<comment type="caution">
    <text evidence="1">The sequence shown here is derived from an EMBL/GenBank/DDBJ whole genome shotgun (WGS) entry which is preliminary data.</text>
</comment>
<dbReference type="AlphaFoldDB" id="A0AA36C4N8"/>
<name>A0AA36C4N8_9BILA</name>
<gene>
    <name evidence="1" type="ORF">MSPICULIGERA_LOCUS1037</name>
</gene>
<organism evidence="1 2">
    <name type="scientific">Mesorhabditis spiculigera</name>
    <dbReference type="NCBI Taxonomy" id="96644"/>
    <lineage>
        <taxon>Eukaryota</taxon>
        <taxon>Metazoa</taxon>
        <taxon>Ecdysozoa</taxon>
        <taxon>Nematoda</taxon>
        <taxon>Chromadorea</taxon>
        <taxon>Rhabditida</taxon>
        <taxon>Rhabditina</taxon>
        <taxon>Rhabditomorpha</taxon>
        <taxon>Rhabditoidea</taxon>
        <taxon>Rhabditidae</taxon>
        <taxon>Mesorhabditinae</taxon>
        <taxon>Mesorhabditis</taxon>
    </lineage>
</organism>
<protein>
    <submittedName>
        <fullName evidence="1">Uncharacterized protein</fullName>
    </submittedName>
</protein>
<feature type="non-terminal residue" evidence="1">
    <location>
        <position position="94"/>
    </location>
</feature>
<feature type="non-terminal residue" evidence="1">
    <location>
        <position position="1"/>
    </location>
</feature>